<gene>
    <name evidence="2" type="ORF">HPO_14976</name>
</gene>
<dbReference type="eggNOG" id="COG0204">
    <property type="taxonomic scope" value="Bacteria"/>
</dbReference>
<accession>A0A062VG32</accession>
<dbReference type="GO" id="GO:0016746">
    <property type="term" value="F:acyltransferase activity"/>
    <property type="evidence" value="ECO:0007669"/>
    <property type="project" value="UniProtKB-KW"/>
</dbReference>
<organism evidence="2 3">
    <name type="scientific">Hyphomonas polymorpha PS728</name>
    <dbReference type="NCBI Taxonomy" id="1280954"/>
    <lineage>
        <taxon>Bacteria</taxon>
        <taxon>Pseudomonadati</taxon>
        <taxon>Pseudomonadota</taxon>
        <taxon>Alphaproteobacteria</taxon>
        <taxon>Hyphomonadales</taxon>
        <taxon>Hyphomonadaceae</taxon>
        <taxon>Hyphomonas</taxon>
    </lineage>
</organism>
<dbReference type="OrthoDB" id="1113830at2"/>
<dbReference type="STRING" id="1280954.HPO_14976"/>
<evidence type="ECO:0000313" key="3">
    <source>
        <dbReference type="Proteomes" id="UP000027100"/>
    </source>
</evidence>
<dbReference type="Pfam" id="PF19576">
    <property type="entry name" value="Acyltransf_2"/>
    <property type="match status" value="1"/>
</dbReference>
<dbReference type="RefSeq" id="WP_051612660.1">
    <property type="nucleotide sequence ID" value="NZ_ARYM01000019.1"/>
</dbReference>
<dbReference type="Proteomes" id="UP000027100">
    <property type="component" value="Unassembled WGS sequence"/>
</dbReference>
<feature type="domain" description="Putative acyltransferase ACT14924-like acyltransferase" evidence="1">
    <location>
        <begin position="47"/>
        <end position="270"/>
    </location>
</feature>
<protein>
    <submittedName>
        <fullName evidence="2">Acyltransferase domain-containing protein</fullName>
    </submittedName>
</protein>
<dbReference type="AlphaFoldDB" id="A0A062VG32"/>
<evidence type="ECO:0000259" key="1">
    <source>
        <dbReference type="Pfam" id="PF19576"/>
    </source>
</evidence>
<dbReference type="PATRIC" id="fig|1280954.3.peg.3031"/>
<dbReference type="InterPro" id="IPR045746">
    <property type="entry name" value="ACT14924-like_Acyltransf_dom"/>
</dbReference>
<keyword evidence="2" id="KW-0012">Acyltransferase</keyword>
<name>A0A062VG32_9PROT</name>
<comment type="caution">
    <text evidence="2">The sequence shown here is derived from an EMBL/GenBank/DDBJ whole genome shotgun (WGS) entry which is preliminary data.</text>
</comment>
<proteinExistence type="predicted"/>
<dbReference type="CDD" id="cd07986">
    <property type="entry name" value="LPLAT_ACT14924-like"/>
    <property type="match status" value="1"/>
</dbReference>
<dbReference type="EMBL" id="ARYM01000019">
    <property type="protein sequence ID" value="KCZ97493.1"/>
    <property type="molecule type" value="Genomic_DNA"/>
</dbReference>
<sequence length="299" mass="32779">MDTAAAPELSYAAYFNDPLKRALVRAVERATGQPKLARLYERYRAGELGETGFFDAAIRLLDLTIRFDEVRLAALPAEGPLVIVANHPFGVLDGLVISWLVGRRRQDFRVLTNSVLDAVPEAKPYLLPVDFAGTREAVAANIAMRRAALAHVKGGGCVIVFPAGGVSTTPGPFDPLAVDDDWKPFTAKLITHGRAAVTPVFFEGQNSRLFQIASHLSLELRLALVFREVRRRMGKTLTVGIGETLSPAMLEAAGKRRNLMAFLRERTYGLAPEGRALRYHAATARFMAKKPRVFRGPEG</sequence>
<reference evidence="2 3" key="1">
    <citation type="journal article" date="2014" name="Antonie Van Leeuwenhoek">
        <title>Hyphomonas beringensis sp. nov. and Hyphomonas chukchiensis sp. nov., isolated from surface seawater of the Bering Sea and Chukchi Sea.</title>
        <authorList>
            <person name="Li C."/>
            <person name="Lai Q."/>
            <person name="Li G."/>
            <person name="Dong C."/>
            <person name="Wang J."/>
            <person name="Liao Y."/>
            <person name="Shao Z."/>
        </authorList>
    </citation>
    <scope>NUCLEOTIDE SEQUENCE [LARGE SCALE GENOMIC DNA]</scope>
    <source>
        <strain evidence="2 3">PS728</strain>
    </source>
</reference>
<keyword evidence="3" id="KW-1185">Reference proteome</keyword>
<dbReference type="SUPFAM" id="SSF69593">
    <property type="entry name" value="Glycerol-3-phosphate (1)-acyltransferase"/>
    <property type="match status" value="1"/>
</dbReference>
<keyword evidence="2" id="KW-0808">Transferase</keyword>
<evidence type="ECO:0000313" key="2">
    <source>
        <dbReference type="EMBL" id="KCZ97493.1"/>
    </source>
</evidence>